<proteinExistence type="predicted"/>
<keyword evidence="3" id="KW-1185">Reference proteome</keyword>
<protein>
    <recommendedName>
        <fullName evidence="4">Prenyltransferase</fullName>
    </recommendedName>
</protein>
<organism evidence="2 3">
    <name type="scientific">Prosthecobacter vanneervenii</name>
    <dbReference type="NCBI Taxonomy" id="48466"/>
    <lineage>
        <taxon>Bacteria</taxon>
        <taxon>Pseudomonadati</taxon>
        <taxon>Verrucomicrobiota</taxon>
        <taxon>Verrucomicrobiia</taxon>
        <taxon>Verrucomicrobiales</taxon>
        <taxon>Verrucomicrobiaceae</taxon>
        <taxon>Prosthecobacter</taxon>
    </lineage>
</organism>
<dbReference type="EMBL" id="JACHIG010000010">
    <property type="protein sequence ID" value="MBB5034491.1"/>
    <property type="molecule type" value="Genomic_DNA"/>
</dbReference>
<name>A0A7W8DM36_9BACT</name>
<keyword evidence="1" id="KW-0472">Membrane</keyword>
<feature type="transmembrane region" description="Helical" evidence="1">
    <location>
        <begin position="104"/>
        <end position="122"/>
    </location>
</feature>
<feature type="transmembrane region" description="Helical" evidence="1">
    <location>
        <begin position="128"/>
        <end position="146"/>
    </location>
</feature>
<gene>
    <name evidence="2" type="ORF">HNQ65_004096</name>
</gene>
<feature type="transmembrane region" description="Helical" evidence="1">
    <location>
        <begin position="28"/>
        <end position="49"/>
    </location>
</feature>
<keyword evidence="1" id="KW-1133">Transmembrane helix</keyword>
<feature type="transmembrane region" description="Helical" evidence="1">
    <location>
        <begin position="55"/>
        <end position="76"/>
    </location>
</feature>
<keyword evidence="1" id="KW-0812">Transmembrane</keyword>
<feature type="transmembrane region" description="Helical" evidence="1">
    <location>
        <begin position="182"/>
        <end position="200"/>
    </location>
</feature>
<evidence type="ECO:0000313" key="2">
    <source>
        <dbReference type="EMBL" id="MBB5034491.1"/>
    </source>
</evidence>
<evidence type="ECO:0008006" key="4">
    <source>
        <dbReference type="Google" id="ProtNLM"/>
    </source>
</evidence>
<sequence>MTAPLTASDSTPANAVADDAAHTRRTPWWLWPHVLSLEAPVVAVLWQMALAHAHGIRLTPMLNAGLALACWVIYVLDRTLDTLGVKDAAKLDVRHVFYHRHRHVLLLGVVPLAMVVLGWMAFGVIPEGVLWQAVGLALLVALYLAGWSAENSRMMRDVFVSCAGLGGLLLISRLPLESGHRFVLSLFVLGAMVVSFLRQLDVRMGLLLPKELAAALLFAMGCTTSTRFLSMPETLAEPVLECVLLALLFACNLQMISRHEAGLKDDPKSPMLMLGTLLFISAVLESTRAGVLGHAMLFPGRAALGGLLLLGVVHAGRRRVSSEAYRVLADLALILPLPLVWL</sequence>
<feature type="transmembrane region" description="Helical" evidence="1">
    <location>
        <begin position="158"/>
        <end position="176"/>
    </location>
</feature>
<comment type="caution">
    <text evidence="2">The sequence shown here is derived from an EMBL/GenBank/DDBJ whole genome shotgun (WGS) entry which is preliminary data.</text>
</comment>
<reference evidence="2 3" key="1">
    <citation type="submission" date="2020-08" db="EMBL/GenBank/DDBJ databases">
        <title>Genomic Encyclopedia of Type Strains, Phase IV (KMG-IV): sequencing the most valuable type-strain genomes for metagenomic binning, comparative biology and taxonomic classification.</title>
        <authorList>
            <person name="Goeker M."/>
        </authorList>
    </citation>
    <scope>NUCLEOTIDE SEQUENCE [LARGE SCALE GENOMIC DNA]</scope>
    <source>
        <strain evidence="2 3">DSM 12252</strain>
    </source>
</reference>
<dbReference type="Proteomes" id="UP000590740">
    <property type="component" value="Unassembled WGS sequence"/>
</dbReference>
<accession>A0A7W8DM36</accession>
<evidence type="ECO:0000313" key="3">
    <source>
        <dbReference type="Proteomes" id="UP000590740"/>
    </source>
</evidence>
<dbReference type="RefSeq" id="WP_184342357.1">
    <property type="nucleotide sequence ID" value="NZ_JACHIG010000010.1"/>
</dbReference>
<evidence type="ECO:0000256" key="1">
    <source>
        <dbReference type="SAM" id="Phobius"/>
    </source>
</evidence>
<dbReference type="AlphaFoldDB" id="A0A7W8DM36"/>